<feature type="signal peptide" evidence="1">
    <location>
        <begin position="1"/>
        <end position="18"/>
    </location>
</feature>
<gene>
    <name evidence="2" type="ORF">I7I51_05590</name>
</gene>
<evidence type="ECO:0000313" key="3">
    <source>
        <dbReference type="Proteomes" id="UP000663671"/>
    </source>
</evidence>
<keyword evidence="1" id="KW-0732">Signal</keyword>
<evidence type="ECO:0000313" key="2">
    <source>
        <dbReference type="EMBL" id="QSS60787.1"/>
    </source>
</evidence>
<evidence type="ECO:0000256" key="1">
    <source>
        <dbReference type="SAM" id="SignalP"/>
    </source>
</evidence>
<dbReference type="EMBL" id="CP069110">
    <property type="protein sequence ID" value="QSS60787.1"/>
    <property type="molecule type" value="Genomic_DNA"/>
</dbReference>
<protein>
    <submittedName>
        <fullName evidence="2">Uncharacterized protein</fullName>
    </submittedName>
</protein>
<dbReference type="AlphaFoldDB" id="A0A8A1M9D4"/>
<organism evidence="2 3">
    <name type="scientific">Ajellomyces capsulatus</name>
    <name type="common">Darling's disease fungus</name>
    <name type="synonym">Histoplasma capsulatum</name>
    <dbReference type="NCBI Taxonomy" id="5037"/>
    <lineage>
        <taxon>Eukaryota</taxon>
        <taxon>Fungi</taxon>
        <taxon>Dikarya</taxon>
        <taxon>Ascomycota</taxon>
        <taxon>Pezizomycotina</taxon>
        <taxon>Eurotiomycetes</taxon>
        <taxon>Eurotiomycetidae</taxon>
        <taxon>Onygenales</taxon>
        <taxon>Ajellomycetaceae</taxon>
        <taxon>Histoplasma</taxon>
    </lineage>
</organism>
<accession>A0A8A1M9D4</accession>
<sequence>MHISFVIVLSLLTVFTSAAPSRRSNSEVKVQIVNNRTGRSVSKTIPLDNRRRDVAQLFGTGPLISDGKFLASSVQLTRLARGGLCQITDKNDQIIAEIDECNTYDDLDGEHKIANPIDMKGSVIVCGKE</sequence>
<dbReference type="Proteomes" id="UP000663671">
    <property type="component" value="Chromosome 4"/>
</dbReference>
<feature type="chain" id="PRO_5034966025" evidence="1">
    <location>
        <begin position="19"/>
        <end position="129"/>
    </location>
</feature>
<dbReference type="OrthoDB" id="3497702at2759"/>
<reference evidence="2" key="1">
    <citation type="submission" date="2021-01" db="EMBL/GenBank/DDBJ databases">
        <title>Chromosome-level genome assembly of a human fungal pathogen reveals clustering of transcriptionally co-regulated genes.</title>
        <authorList>
            <person name="Voorhies M."/>
            <person name="Cohen S."/>
            <person name="Shea T.P."/>
            <person name="Petrus S."/>
            <person name="Munoz J.F."/>
            <person name="Poplawski S."/>
            <person name="Goldman W.E."/>
            <person name="Michael T."/>
            <person name="Cuomo C.A."/>
            <person name="Sil A."/>
            <person name="Beyhan S."/>
        </authorList>
    </citation>
    <scope>NUCLEOTIDE SEQUENCE</scope>
    <source>
        <strain evidence="2">WU24</strain>
    </source>
</reference>
<name>A0A8A1M9D4_AJECA</name>
<dbReference type="VEuPathDB" id="FungiDB:I7I51_05590"/>
<proteinExistence type="predicted"/>